<keyword evidence="1" id="KW-0812">Transmembrane</keyword>
<proteinExistence type="predicted"/>
<accession>A0A6J6D0R5</accession>
<evidence type="ECO:0000313" key="2">
    <source>
        <dbReference type="EMBL" id="CAB4556013.1"/>
    </source>
</evidence>
<reference evidence="2" key="1">
    <citation type="submission" date="2020-05" db="EMBL/GenBank/DDBJ databases">
        <authorList>
            <person name="Chiriac C."/>
            <person name="Salcher M."/>
            <person name="Ghai R."/>
            <person name="Kavagutti S V."/>
        </authorList>
    </citation>
    <scope>NUCLEOTIDE SEQUENCE</scope>
</reference>
<dbReference type="AlphaFoldDB" id="A0A6J6D0R5"/>
<protein>
    <submittedName>
        <fullName evidence="2">Unannotated protein</fullName>
    </submittedName>
</protein>
<evidence type="ECO:0000256" key="1">
    <source>
        <dbReference type="SAM" id="Phobius"/>
    </source>
</evidence>
<feature type="transmembrane region" description="Helical" evidence="1">
    <location>
        <begin position="88"/>
        <end position="110"/>
    </location>
</feature>
<sequence>MSTESVNFAATKVSTRAVVASFGIFVSALFWLVVATYPSFFFFNPFAETDALRATMLTLTTIGWVLISTGTVVLFALYAMGHARALRLLPIVALAWPISLLINQVTLFIQKGEWFTGYLLDYPVFIATDILLPVLLIAVWTELRPAFAPHPQHSKK</sequence>
<dbReference type="EMBL" id="CAEZTF010000023">
    <property type="protein sequence ID" value="CAB4556013.1"/>
    <property type="molecule type" value="Genomic_DNA"/>
</dbReference>
<keyword evidence="1" id="KW-1133">Transmembrane helix</keyword>
<feature type="transmembrane region" description="Helical" evidence="1">
    <location>
        <begin position="122"/>
        <end position="140"/>
    </location>
</feature>
<name>A0A6J6D0R5_9ZZZZ</name>
<organism evidence="2">
    <name type="scientific">freshwater metagenome</name>
    <dbReference type="NCBI Taxonomy" id="449393"/>
    <lineage>
        <taxon>unclassified sequences</taxon>
        <taxon>metagenomes</taxon>
        <taxon>ecological metagenomes</taxon>
    </lineage>
</organism>
<feature type="transmembrane region" description="Helical" evidence="1">
    <location>
        <begin position="17"/>
        <end position="42"/>
    </location>
</feature>
<gene>
    <name evidence="2" type="ORF">UFOPK1618_00217</name>
</gene>
<keyword evidence="1" id="KW-0472">Membrane</keyword>
<feature type="transmembrane region" description="Helical" evidence="1">
    <location>
        <begin position="62"/>
        <end position="81"/>
    </location>
</feature>